<dbReference type="Gene3D" id="1.10.443.10">
    <property type="entry name" value="Intergrase catalytic core"/>
    <property type="match status" value="1"/>
</dbReference>
<feature type="compositionally biased region" description="Low complexity" evidence="1">
    <location>
        <begin position="101"/>
        <end position="117"/>
    </location>
</feature>
<evidence type="ECO:0008006" key="4">
    <source>
        <dbReference type="Google" id="ProtNLM"/>
    </source>
</evidence>
<gene>
    <name evidence="2" type="ORF">WJX64_02820</name>
</gene>
<comment type="caution">
    <text evidence="2">The sequence shown here is derived from an EMBL/GenBank/DDBJ whole genome shotgun (WGS) entry which is preliminary data.</text>
</comment>
<evidence type="ECO:0000313" key="2">
    <source>
        <dbReference type="EMBL" id="MEN1945468.1"/>
    </source>
</evidence>
<keyword evidence="3" id="KW-1185">Reference proteome</keyword>
<accession>A0ABU9W0D7</accession>
<dbReference type="Proteomes" id="UP001425155">
    <property type="component" value="Unassembled WGS sequence"/>
</dbReference>
<organism evidence="2 3">
    <name type="scientific">Leifsonia stereocauli</name>
    <dbReference type="NCBI Taxonomy" id="3134136"/>
    <lineage>
        <taxon>Bacteria</taxon>
        <taxon>Bacillati</taxon>
        <taxon>Actinomycetota</taxon>
        <taxon>Actinomycetes</taxon>
        <taxon>Micrococcales</taxon>
        <taxon>Microbacteriaceae</taxon>
        <taxon>Leifsonia</taxon>
    </lineage>
</organism>
<reference evidence="2 3" key="1">
    <citation type="submission" date="2024-03" db="EMBL/GenBank/DDBJ databases">
        <title>YIM 134122 draft genome.</title>
        <authorList>
            <person name="Zuo S."/>
            <person name="Xiong L."/>
        </authorList>
    </citation>
    <scope>NUCLEOTIDE SEQUENCE [LARGE SCALE GENOMIC DNA]</scope>
    <source>
        <strain evidence="2 3">YIM 134122</strain>
    </source>
</reference>
<dbReference type="EMBL" id="JBCLVG010000001">
    <property type="protein sequence ID" value="MEN1945468.1"/>
    <property type="molecule type" value="Genomic_DNA"/>
</dbReference>
<feature type="region of interest" description="Disordered" evidence="1">
    <location>
        <begin position="48"/>
        <end position="117"/>
    </location>
</feature>
<name>A0ABU9W0D7_9MICO</name>
<evidence type="ECO:0000313" key="3">
    <source>
        <dbReference type="Proteomes" id="UP001425155"/>
    </source>
</evidence>
<evidence type="ECO:0000256" key="1">
    <source>
        <dbReference type="SAM" id="MobiDB-lite"/>
    </source>
</evidence>
<dbReference type="InterPro" id="IPR013762">
    <property type="entry name" value="Integrase-like_cat_sf"/>
</dbReference>
<feature type="compositionally biased region" description="Polar residues" evidence="1">
    <location>
        <begin position="67"/>
        <end position="80"/>
    </location>
</feature>
<dbReference type="RefSeq" id="WP_342111601.1">
    <property type="nucleotide sequence ID" value="NZ_JBCAUN010000001.1"/>
</dbReference>
<proteinExistence type="predicted"/>
<sequence length="117" mass="12726">MVAIDATIVSLNGAARFQAKPKTKASRRTIVVTGHGIRGLLDALEETAGNPADSPLFPSARQLGWRTPNNIRRQLRTLLTENPHLPQGFQPHSRADHSRRQPPTSTRRSPTSGSATS</sequence>
<protein>
    <recommendedName>
        <fullName evidence="4">Transposase</fullName>
    </recommendedName>
</protein>